<dbReference type="EMBL" id="AP025591">
    <property type="protein sequence ID" value="BDG03430.1"/>
    <property type="molecule type" value="Genomic_DNA"/>
</dbReference>
<feature type="transmembrane region" description="Helical" evidence="3">
    <location>
        <begin position="81"/>
        <end position="103"/>
    </location>
</feature>
<feature type="region of interest" description="Disordered" evidence="2">
    <location>
        <begin position="607"/>
        <end position="632"/>
    </location>
</feature>
<dbReference type="InterPro" id="IPR036291">
    <property type="entry name" value="NAD(P)-bd_dom_sf"/>
</dbReference>
<feature type="compositionally biased region" description="Low complexity" evidence="2">
    <location>
        <begin position="618"/>
        <end position="632"/>
    </location>
</feature>
<keyword evidence="3" id="KW-1133">Transmembrane helix</keyword>
<keyword evidence="6" id="KW-1185">Reference proteome</keyword>
<dbReference type="Proteomes" id="UP001162891">
    <property type="component" value="Chromosome"/>
</dbReference>
<organism evidence="5 6">
    <name type="scientific">Anaeromyxobacter oryzae</name>
    <dbReference type="NCBI Taxonomy" id="2918170"/>
    <lineage>
        <taxon>Bacteria</taxon>
        <taxon>Pseudomonadati</taxon>
        <taxon>Myxococcota</taxon>
        <taxon>Myxococcia</taxon>
        <taxon>Myxococcales</taxon>
        <taxon>Cystobacterineae</taxon>
        <taxon>Anaeromyxobacteraceae</taxon>
        <taxon>Anaeromyxobacter</taxon>
    </lineage>
</organism>
<reference evidence="6" key="1">
    <citation type="journal article" date="2022" name="Int. J. Syst. Evol. Microbiol.">
        <title>Anaeromyxobacter oryzae sp. nov., Anaeromyxobacter diazotrophicus sp. nov. and Anaeromyxobacter paludicola sp. nov., isolated from paddy soils.</title>
        <authorList>
            <person name="Itoh H."/>
            <person name="Xu Z."/>
            <person name="Mise K."/>
            <person name="Masuda Y."/>
            <person name="Ushijima N."/>
            <person name="Hayakawa C."/>
            <person name="Shiratori Y."/>
            <person name="Senoo K."/>
        </authorList>
    </citation>
    <scope>NUCLEOTIDE SEQUENCE [LARGE SCALE GENOMIC DNA]</scope>
    <source>
        <strain evidence="6">Red232</strain>
    </source>
</reference>
<dbReference type="Pfam" id="PF02719">
    <property type="entry name" value="Polysacc_synt_2"/>
    <property type="match status" value="1"/>
</dbReference>
<accession>A0ABM7WV92</accession>
<evidence type="ECO:0000256" key="3">
    <source>
        <dbReference type="SAM" id="Phobius"/>
    </source>
</evidence>
<feature type="transmembrane region" description="Helical" evidence="3">
    <location>
        <begin position="47"/>
        <end position="69"/>
    </location>
</feature>
<gene>
    <name evidence="5" type="ORF">AMOR_24260</name>
</gene>
<evidence type="ECO:0000313" key="5">
    <source>
        <dbReference type="EMBL" id="BDG03430.1"/>
    </source>
</evidence>
<keyword evidence="3" id="KW-0472">Membrane</keyword>
<evidence type="ECO:0000256" key="1">
    <source>
        <dbReference type="ARBA" id="ARBA00007430"/>
    </source>
</evidence>
<dbReference type="CDD" id="cd05237">
    <property type="entry name" value="UDP_invert_4-6DH_SDR_e"/>
    <property type="match status" value="1"/>
</dbReference>
<sequence>MHPGVVLSVSARRALVIAAHLALWAASLLLAFNLRFDFRIPLPHGQLLPIWLPVLLAVRTLTYFQLGLFRGLWRYTGARDLATIVIANTVSTALTTVLILYAFKAYPRSVIAIEWLTATMLVGGARFSIRMLRHWVAPVMASPSEARRQRILILGAGDAGEMLLREVLRSHGGRWEPVAFLDDDPLKRGVQIHGVRVVGPIAELESVAAELEIDEVLIAIPSATGAEMRGIVEHCKRASVRFKTIPGLDHLIDGRVAVSQLRNVAIEDLLGREPVQLDMDAISAVMQGHVVMVSGAGGSIGSELCRQVCRFDPAVLLLVERTENALFNVHRELAARYPDVPLVPCIADVADEPRMAELFAQHRPTLVLHAAAHKHVPMMEWNPGEAVKNNVFGTKTLADLADRFGVERFVMISTDKAVNPTSVMGVSKRVAEIYVQALSQRSRTKFVTVRFGNVLGSAGSVIPIFQEQIANGGPVTVTHPEMRRYFMTIPEASQLVLQAGTMGNGGEIFILDMGEPVRIADLARDLITLSGFTPDVDIEIRFSGVRPGEKLFEELSVDAENAEKTRHPKIFVGRFRPHPWEQVKRHLDELGKVAEGRPADIRRKFADAVPEYRPQHVPTPQAPAAAAKKLSA</sequence>
<feature type="domain" description="Polysaccharide biosynthesis protein CapD-like" evidence="4">
    <location>
        <begin position="291"/>
        <end position="572"/>
    </location>
</feature>
<keyword evidence="3" id="KW-0812">Transmembrane</keyword>
<dbReference type="InterPro" id="IPR003869">
    <property type="entry name" value="Polysac_CapD-like"/>
</dbReference>
<evidence type="ECO:0000259" key="4">
    <source>
        <dbReference type="Pfam" id="PF02719"/>
    </source>
</evidence>
<dbReference type="Gene3D" id="3.40.50.720">
    <property type="entry name" value="NAD(P)-binding Rossmann-like Domain"/>
    <property type="match status" value="2"/>
</dbReference>
<protein>
    <submittedName>
        <fullName evidence="5">Polysaccharide biosynthesis protein</fullName>
    </submittedName>
</protein>
<dbReference type="Pfam" id="PF13727">
    <property type="entry name" value="CoA_binding_3"/>
    <property type="match status" value="1"/>
</dbReference>
<evidence type="ECO:0000313" key="6">
    <source>
        <dbReference type="Proteomes" id="UP001162891"/>
    </source>
</evidence>
<dbReference type="PANTHER" id="PTHR43318:SF1">
    <property type="entry name" value="POLYSACCHARIDE BIOSYNTHESIS PROTEIN EPSC-RELATED"/>
    <property type="match status" value="1"/>
</dbReference>
<name>A0ABM7WV92_9BACT</name>
<proteinExistence type="inferred from homology"/>
<dbReference type="PANTHER" id="PTHR43318">
    <property type="entry name" value="UDP-N-ACETYLGLUCOSAMINE 4,6-DEHYDRATASE"/>
    <property type="match status" value="1"/>
</dbReference>
<comment type="similarity">
    <text evidence="1">Belongs to the polysaccharide synthase family.</text>
</comment>
<dbReference type="SUPFAM" id="SSF51735">
    <property type="entry name" value="NAD(P)-binding Rossmann-fold domains"/>
    <property type="match status" value="2"/>
</dbReference>
<evidence type="ECO:0000256" key="2">
    <source>
        <dbReference type="SAM" id="MobiDB-lite"/>
    </source>
</evidence>
<dbReference type="InterPro" id="IPR051203">
    <property type="entry name" value="Polysaccharide_Synthase-Rel"/>
</dbReference>